<name>A0A7H9C0D5_PARPN</name>
<proteinExistence type="predicted"/>
<evidence type="ECO:0000256" key="1">
    <source>
        <dbReference type="ARBA" id="ARBA00023002"/>
    </source>
</evidence>
<organism evidence="2 3">
    <name type="scientific">Paracoccus pantotrophus</name>
    <name type="common">Thiosphaera pantotropha</name>
    <dbReference type="NCBI Taxonomy" id="82367"/>
    <lineage>
        <taxon>Bacteria</taxon>
        <taxon>Pseudomonadati</taxon>
        <taxon>Pseudomonadota</taxon>
        <taxon>Alphaproteobacteria</taxon>
        <taxon>Rhodobacterales</taxon>
        <taxon>Paracoccaceae</taxon>
        <taxon>Paracoccus</taxon>
    </lineage>
</organism>
<dbReference type="Pfam" id="PF13510">
    <property type="entry name" value="Fer2_4"/>
    <property type="match status" value="1"/>
</dbReference>
<reference evidence="2 3" key="1">
    <citation type="submission" date="2020-07" db="EMBL/GenBank/DDBJ databases">
        <title>The complete genome of Paracoccus pantotrophus ACCC 10489.</title>
        <authorList>
            <person name="Si Y."/>
        </authorList>
    </citation>
    <scope>NUCLEOTIDE SEQUENCE [LARGE SCALE GENOMIC DNA]</scope>
    <source>
        <strain evidence="2 3">ACCC10489</strain>
        <plasmid evidence="2 3">unnamed2</plasmid>
    </source>
</reference>
<accession>A0A7H9C0D5</accession>
<dbReference type="EMBL" id="CP058692">
    <property type="protein sequence ID" value="QLH17070.1"/>
    <property type="molecule type" value="Genomic_DNA"/>
</dbReference>
<dbReference type="AlphaFoldDB" id="A0A7H9C0D5"/>
<keyword evidence="2" id="KW-0614">Plasmid</keyword>
<dbReference type="RefSeq" id="WP_179922325.1">
    <property type="nucleotide sequence ID" value="NZ_CP058692.1"/>
</dbReference>
<dbReference type="InterPro" id="IPR042204">
    <property type="entry name" value="2Fe-2S-bd_N"/>
</dbReference>
<dbReference type="Proteomes" id="UP000509322">
    <property type="component" value="Plasmid unnamed2"/>
</dbReference>
<dbReference type="GO" id="GO:0016491">
    <property type="term" value="F:oxidoreductase activity"/>
    <property type="evidence" value="ECO:0007669"/>
    <property type="project" value="UniProtKB-KW"/>
</dbReference>
<dbReference type="GO" id="GO:0051536">
    <property type="term" value="F:iron-sulfur cluster binding"/>
    <property type="evidence" value="ECO:0007669"/>
    <property type="project" value="InterPro"/>
</dbReference>
<keyword evidence="1" id="KW-0560">Oxidoreductase</keyword>
<sequence>MPFIRLDPPAPEAGAELFFEGRPLRFQPGETVAGALMAAGVTAFRETPVSGAARGPWCLMGVCFDCLVSIDGRENQRACMVPARAGMQVRRQIGARRDAAEAGG</sequence>
<dbReference type="InterPro" id="IPR036010">
    <property type="entry name" value="2Fe-2S_ferredoxin-like_sf"/>
</dbReference>
<dbReference type="Gene3D" id="3.10.20.440">
    <property type="entry name" value="2Fe-2S iron-sulphur cluster binding domain, sarcosine oxidase, alpha subunit, N-terminal domain"/>
    <property type="match status" value="1"/>
</dbReference>
<dbReference type="SUPFAM" id="SSF54292">
    <property type="entry name" value="2Fe-2S ferredoxin-like"/>
    <property type="match status" value="1"/>
</dbReference>
<geneLocation type="plasmid" evidence="2 3">
    <name>unnamed2</name>
</geneLocation>
<evidence type="ECO:0000313" key="2">
    <source>
        <dbReference type="EMBL" id="QLH17070.1"/>
    </source>
</evidence>
<protein>
    <submittedName>
        <fullName evidence="2">(2Fe-2S)-binding protein</fullName>
    </submittedName>
</protein>
<gene>
    <name evidence="2" type="ORF">HYQ43_22895</name>
</gene>
<evidence type="ECO:0000313" key="3">
    <source>
        <dbReference type="Proteomes" id="UP000509322"/>
    </source>
</evidence>